<reference evidence="2" key="1">
    <citation type="journal article" date="2020" name="mSystems">
        <title>Genome- and Community-Level Interaction Insights into Carbon Utilization and Element Cycling Functions of Hydrothermarchaeota in Hydrothermal Sediment.</title>
        <authorList>
            <person name="Zhou Z."/>
            <person name="Liu Y."/>
            <person name="Xu W."/>
            <person name="Pan J."/>
            <person name="Luo Z.H."/>
            <person name="Li M."/>
        </authorList>
    </citation>
    <scope>NUCLEOTIDE SEQUENCE [LARGE SCALE GENOMIC DNA]</scope>
    <source>
        <strain evidence="2">SpSt-637</strain>
        <strain evidence="1">SpSt-667</strain>
    </source>
</reference>
<organism evidence="2">
    <name type="scientific">Ignisphaera aggregans</name>
    <dbReference type="NCBI Taxonomy" id="334771"/>
    <lineage>
        <taxon>Archaea</taxon>
        <taxon>Thermoproteota</taxon>
        <taxon>Thermoprotei</taxon>
        <taxon>Desulfurococcales</taxon>
        <taxon>Desulfurococcaceae</taxon>
        <taxon>Ignisphaera</taxon>
    </lineage>
</organism>
<dbReference type="EMBL" id="DTBD01000019">
    <property type="protein sequence ID" value="HGQ64116.1"/>
    <property type="molecule type" value="Genomic_DNA"/>
</dbReference>
<protein>
    <submittedName>
        <fullName evidence="2">Uncharacterized protein</fullName>
    </submittedName>
</protein>
<accession>A0A7C4JJ05</accession>
<gene>
    <name evidence="2" type="ORF">ENU08_02590</name>
    <name evidence="1" type="ORF">ENU41_01830</name>
</gene>
<dbReference type="AlphaFoldDB" id="A0A7C4JJ05"/>
<evidence type="ECO:0000313" key="1">
    <source>
        <dbReference type="EMBL" id="HGQ35404.1"/>
    </source>
</evidence>
<dbReference type="EMBL" id="DTCK01000010">
    <property type="protein sequence ID" value="HGQ35404.1"/>
    <property type="molecule type" value="Genomic_DNA"/>
</dbReference>
<sequence length="97" mass="10908">MVDTVKLIVAGSRPEDIIRCTLIATKARKYIKRYTNVQILFMPNINGFSGIVVEDEAFVECNDEEESIEQIIYGITRLISKKKFMDLAVAAAYASDT</sequence>
<comment type="caution">
    <text evidence="2">The sequence shown here is derived from an EMBL/GenBank/DDBJ whole genome shotgun (WGS) entry which is preliminary data.</text>
</comment>
<proteinExistence type="predicted"/>
<name>A0A7C4JJ05_9CREN</name>
<evidence type="ECO:0000313" key="2">
    <source>
        <dbReference type="EMBL" id="HGQ64116.1"/>
    </source>
</evidence>